<proteinExistence type="inferred from homology"/>
<dbReference type="PATRIC" id="fig|632772.20.peg.2835"/>
<evidence type="ECO:0000313" key="8">
    <source>
        <dbReference type="Proteomes" id="UP000002212"/>
    </source>
</evidence>
<dbReference type="STRING" id="632772.ROP_27120"/>
<evidence type="ECO:0000256" key="2">
    <source>
        <dbReference type="ARBA" id="ARBA00009142"/>
    </source>
</evidence>
<evidence type="ECO:0000256" key="1">
    <source>
        <dbReference type="ARBA" id="ARBA00004141"/>
    </source>
</evidence>
<keyword evidence="3 6" id="KW-0812">Transmembrane</keyword>
<evidence type="ECO:0000256" key="4">
    <source>
        <dbReference type="ARBA" id="ARBA00022989"/>
    </source>
</evidence>
<dbReference type="HOGENOM" id="CLU_045498_6_1_11"/>
<reference evidence="7 8" key="1">
    <citation type="submission" date="2009-03" db="EMBL/GenBank/DDBJ databases">
        <title>Comparison of the complete genome sequences of Rhodococcus erythropolis PR4 and Rhodococcus opacus B4.</title>
        <authorList>
            <person name="Takarada H."/>
            <person name="Sekine M."/>
            <person name="Hosoyama A."/>
            <person name="Yamada R."/>
            <person name="Fujisawa T."/>
            <person name="Omata S."/>
            <person name="Shimizu A."/>
            <person name="Tsukatani N."/>
            <person name="Tanikawa S."/>
            <person name="Fujita N."/>
            <person name="Harayama S."/>
        </authorList>
    </citation>
    <scope>NUCLEOTIDE SEQUENCE [LARGE SCALE GENOMIC DNA]</scope>
    <source>
        <strain evidence="7 8">B4</strain>
    </source>
</reference>
<keyword evidence="6" id="KW-1003">Cell membrane</keyword>
<feature type="transmembrane region" description="Helical" evidence="6">
    <location>
        <begin position="210"/>
        <end position="235"/>
    </location>
</feature>
<dbReference type="PANTHER" id="PTHR43701">
    <property type="entry name" value="MEMBRANE TRANSPORTER PROTEIN MJ0441-RELATED"/>
    <property type="match status" value="1"/>
</dbReference>
<dbReference type="Pfam" id="PF01925">
    <property type="entry name" value="TauE"/>
    <property type="match status" value="1"/>
</dbReference>
<dbReference type="AlphaFoldDB" id="C1B533"/>
<protein>
    <recommendedName>
        <fullName evidence="6">Probable membrane transporter protein</fullName>
    </recommendedName>
</protein>
<evidence type="ECO:0000256" key="5">
    <source>
        <dbReference type="ARBA" id="ARBA00023136"/>
    </source>
</evidence>
<evidence type="ECO:0000256" key="3">
    <source>
        <dbReference type="ARBA" id="ARBA00022692"/>
    </source>
</evidence>
<dbReference type="InterPro" id="IPR051598">
    <property type="entry name" value="TSUP/Inactive_protease-like"/>
</dbReference>
<feature type="transmembrane region" description="Helical" evidence="6">
    <location>
        <begin position="141"/>
        <end position="163"/>
    </location>
</feature>
<evidence type="ECO:0000313" key="7">
    <source>
        <dbReference type="EMBL" id="BAH50959.1"/>
    </source>
</evidence>
<feature type="transmembrane region" description="Helical" evidence="6">
    <location>
        <begin position="175"/>
        <end position="198"/>
    </location>
</feature>
<keyword evidence="5 6" id="KW-0472">Membrane</keyword>
<comment type="subcellular location">
    <subcellularLocation>
        <location evidence="6">Cell membrane</location>
        <topology evidence="6">Multi-pass membrane protein</topology>
    </subcellularLocation>
    <subcellularLocation>
        <location evidence="1">Membrane</location>
        <topology evidence="1">Multi-pass membrane protein</topology>
    </subcellularLocation>
</comment>
<name>C1B533_RHOOB</name>
<evidence type="ECO:0000256" key="6">
    <source>
        <dbReference type="RuleBase" id="RU363041"/>
    </source>
</evidence>
<dbReference type="GO" id="GO:0005886">
    <property type="term" value="C:plasma membrane"/>
    <property type="evidence" value="ECO:0007669"/>
    <property type="project" value="UniProtKB-SubCell"/>
</dbReference>
<accession>C1B533</accession>
<dbReference type="KEGG" id="rop:ROP_27120"/>
<gene>
    <name evidence="7" type="ordered locus">ROP_27120</name>
</gene>
<sequence length="267" mass="26929">MSLFVLLLIGLVTGVTTVLFGFGGGFVTVPVILWAEAGLGDTAAQVAVATSAAVMLINAAVATAATPRTVLRRLQRSRGLPLLLGLGGIAGALLARDVPGAVIQWGFVIYLVATIVDVLLRPGFVRPKAPPTTHPQQQFAIPTPLGLPIGATAAFLGVGGSVMTVPLPRRAGEGMGVATTLANPLTLAISLPAALTFLAAGGPESTSGTALVGSVDVAAALALLLGALPVIVVLRRRPPCLPDRVHAVSYVLLLVAVTITTAAAALR</sequence>
<dbReference type="InterPro" id="IPR002781">
    <property type="entry name" value="TM_pro_TauE-like"/>
</dbReference>
<comment type="similarity">
    <text evidence="2 6">Belongs to the 4-toluene sulfonate uptake permease (TSUP) (TC 2.A.102) family.</text>
</comment>
<dbReference type="EMBL" id="AP011115">
    <property type="protein sequence ID" value="BAH50959.1"/>
    <property type="molecule type" value="Genomic_DNA"/>
</dbReference>
<feature type="transmembrane region" description="Helical" evidence="6">
    <location>
        <begin position="102"/>
        <end position="120"/>
    </location>
</feature>
<feature type="transmembrane region" description="Helical" evidence="6">
    <location>
        <begin position="247"/>
        <end position="266"/>
    </location>
</feature>
<dbReference type="PANTHER" id="PTHR43701:SF2">
    <property type="entry name" value="MEMBRANE TRANSPORTER PROTEIN YJNA-RELATED"/>
    <property type="match status" value="1"/>
</dbReference>
<keyword evidence="4 6" id="KW-1133">Transmembrane helix</keyword>
<organism evidence="7 8">
    <name type="scientific">Rhodococcus opacus (strain B4)</name>
    <dbReference type="NCBI Taxonomy" id="632772"/>
    <lineage>
        <taxon>Bacteria</taxon>
        <taxon>Bacillati</taxon>
        <taxon>Actinomycetota</taxon>
        <taxon>Actinomycetes</taxon>
        <taxon>Mycobacteriales</taxon>
        <taxon>Nocardiaceae</taxon>
        <taxon>Rhodococcus</taxon>
    </lineage>
</organism>
<dbReference type="Proteomes" id="UP000002212">
    <property type="component" value="Chromosome"/>
</dbReference>
<feature type="transmembrane region" description="Helical" evidence="6">
    <location>
        <begin position="45"/>
        <end position="67"/>
    </location>
</feature>